<organism evidence="2 3">
    <name type="scientific">Lentzea guizhouensis</name>
    <dbReference type="NCBI Taxonomy" id="1586287"/>
    <lineage>
        <taxon>Bacteria</taxon>
        <taxon>Bacillati</taxon>
        <taxon>Actinomycetota</taxon>
        <taxon>Actinomycetes</taxon>
        <taxon>Pseudonocardiales</taxon>
        <taxon>Pseudonocardiaceae</taxon>
        <taxon>Lentzea</taxon>
    </lineage>
</organism>
<dbReference type="SMART" id="SM00450">
    <property type="entry name" value="RHOD"/>
    <property type="match status" value="1"/>
</dbReference>
<dbReference type="AlphaFoldDB" id="A0A1B2HEH7"/>
<protein>
    <submittedName>
        <fullName evidence="2">Rhodanese</fullName>
    </submittedName>
</protein>
<dbReference type="STRING" id="1586287.BBK82_08625"/>
<dbReference type="KEGG" id="led:BBK82_08625"/>
<dbReference type="SUPFAM" id="SSF52821">
    <property type="entry name" value="Rhodanese/Cell cycle control phosphatase"/>
    <property type="match status" value="1"/>
</dbReference>
<keyword evidence="3" id="KW-1185">Reference proteome</keyword>
<dbReference type="RefSeq" id="WP_065914528.1">
    <property type="nucleotide sequence ID" value="NZ_CP016793.1"/>
</dbReference>
<dbReference type="InterPro" id="IPR036873">
    <property type="entry name" value="Rhodanese-like_dom_sf"/>
</dbReference>
<sequence length="148" mass="15762">MTNTLRFPAADPQTAASFFAAELAFEADPDDVYRDMLAGDTQGYVLVETRSPEAFAAKRIPGAINLSYRDLPERVDLDPGLVYVCYCESFQCNAATKGALALAQRGYRVKRLAGGITAWERAGYPVEGSGLVTASGSAGTVSQVACHC</sequence>
<evidence type="ECO:0000313" key="2">
    <source>
        <dbReference type="EMBL" id="ANZ36122.1"/>
    </source>
</evidence>
<evidence type="ECO:0000259" key="1">
    <source>
        <dbReference type="PROSITE" id="PS50206"/>
    </source>
</evidence>
<dbReference type="Gene3D" id="3.40.250.10">
    <property type="entry name" value="Rhodanese-like domain"/>
    <property type="match status" value="1"/>
</dbReference>
<dbReference type="PANTHER" id="PTHR43031:SF1">
    <property type="entry name" value="PYRIDINE NUCLEOTIDE-DISULPHIDE OXIDOREDUCTASE"/>
    <property type="match status" value="1"/>
</dbReference>
<dbReference type="OrthoDB" id="9802991at2"/>
<dbReference type="PANTHER" id="PTHR43031">
    <property type="entry name" value="FAD-DEPENDENT OXIDOREDUCTASE"/>
    <property type="match status" value="1"/>
</dbReference>
<name>A0A1B2HEH7_9PSEU</name>
<evidence type="ECO:0000313" key="3">
    <source>
        <dbReference type="Proteomes" id="UP000093053"/>
    </source>
</evidence>
<dbReference type="PROSITE" id="PS50206">
    <property type="entry name" value="RHODANESE_3"/>
    <property type="match status" value="1"/>
</dbReference>
<proteinExistence type="predicted"/>
<dbReference type="InterPro" id="IPR001763">
    <property type="entry name" value="Rhodanese-like_dom"/>
</dbReference>
<accession>A0A1B2HEH7</accession>
<gene>
    <name evidence="2" type="ORF">BBK82_08625</name>
</gene>
<feature type="domain" description="Rhodanese" evidence="1">
    <location>
        <begin position="40"/>
        <end position="128"/>
    </location>
</feature>
<dbReference type="Proteomes" id="UP000093053">
    <property type="component" value="Chromosome"/>
</dbReference>
<dbReference type="InterPro" id="IPR050229">
    <property type="entry name" value="GlpE_sulfurtransferase"/>
</dbReference>
<dbReference type="EMBL" id="CP016793">
    <property type="protein sequence ID" value="ANZ36122.1"/>
    <property type="molecule type" value="Genomic_DNA"/>
</dbReference>
<dbReference type="Pfam" id="PF00581">
    <property type="entry name" value="Rhodanese"/>
    <property type="match status" value="1"/>
</dbReference>
<reference evidence="2 3" key="1">
    <citation type="submission" date="2016-07" db="EMBL/GenBank/DDBJ databases">
        <title>Complete genome sequence of the Lentzea guizhouensis DHS C013.</title>
        <authorList>
            <person name="Cao C."/>
        </authorList>
    </citation>
    <scope>NUCLEOTIDE SEQUENCE [LARGE SCALE GENOMIC DNA]</scope>
    <source>
        <strain evidence="2 3">DHS C013</strain>
    </source>
</reference>